<gene>
    <name evidence="1" type="ORF">ACFFGV_15935</name>
</gene>
<dbReference type="RefSeq" id="WP_377349849.1">
    <property type="nucleotide sequence ID" value="NZ_JBHLTP010000013.1"/>
</dbReference>
<proteinExistence type="predicted"/>
<dbReference type="InterPro" id="IPR018644">
    <property type="entry name" value="DUF2071"/>
</dbReference>
<sequence>MKWEHVLFAHWKVEKDIVQESLPEGMKVDTYDELFRLANLPVPKGEPHLM</sequence>
<dbReference type="Pfam" id="PF09844">
    <property type="entry name" value="DUF2071"/>
    <property type="match status" value="1"/>
</dbReference>
<dbReference type="Proteomes" id="UP001589836">
    <property type="component" value="Unassembled WGS sequence"/>
</dbReference>
<evidence type="ECO:0000313" key="2">
    <source>
        <dbReference type="Proteomes" id="UP001589836"/>
    </source>
</evidence>
<name>A0ABV6LRN2_9BACI</name>
<keyword evidence="2" id="KW-1185">Reference proteome</keyword>
<protein>
    <submittedName>
        <fullName evidence="1">DUF2071 domain-containing protein</fullName>
    </submittedName>
</protein>
<organism evidence="1 2">
    <name type="scientific">Pontibacillus salicampi</name>
    <dbReference type="NCBI Taxonomy" id="1449801"/>
    <lineage>
        <taxon>Bacteria</taxon>
        <taxon>Bacillati</taxon>
        <taxon>Bacillota</taxon>
        <taxon>Bacilli</taxon>
        <taxon>Bacillales</taxon>
        <taxon>Bacillaceae</taxon>
        <taxon>Pontibacillus</taxon>
    </lineage>
</organism>
<dbReference type="EMBL" id="JBHLTP010000013">
    <property type="protein sequence ID" value="MFC0525071.1"/>
    <property type="molecule type" value="Genomic_DNA"/>
</dbReference>
<evidence type="ECO:0000313" key="1">
    <source>
        <dbReference type="EMBL" id="MFC0525071.1"/>
    </source>
</evidence>
<accession>A0ABV6LRN2</accession>
<comment type="caution">
    <text evidence="1">The sequence shown here is derived from an EMBL/GenBank/DDBJ whole genome shotgun (WGS) entry which is preliminary data.</text>
</comment>
<reference evidence="1 2" key="1">
    <citation type="submission" date="2024-09" db="EMBL/GenBank/DDBJ databases">
        <authorList>
            <person name="Sun Q."/>
            <person name="Mori K."/>
        </authorList>
    </citation>
    <scope>NUCLEOTIDE SEQUENCE [LARGE SCALE GENOMIC DNA]</scope>
    <source>
        <strain evidence="1 2">NCAIM B.02529</strain>
    </source>
</reference>